<feature type="transmembrane region" description="Helical" evidence="4">
    <location>
        <begin position="529"/>
        <end position="549"/>
    </location>
</feature>
<feature type="compositionally biased region" description="Polar residues" evidence="3">
    <location>
        <begin position="446"/>
        <end position="455"/>
    </location>
</feature>
<organism evidence="6 7">
    <name type="scientific">Pseudogymnoascus verrucosus</name>
    <dbReference type="NCBI Taxonomy" id="342668"/>
    <lineage>
        <taxon>Eukaryota</taxon>
        <taxon>Fungi</taxon>
        <taxon>Dikarya</taxon>
        <taxon>Ascomycota</taxon>
        <taxon>Pezizomycotina</taxon>
        <taxon>Leotiomycetes</taxon>
        <taxon>Thelebolales</taxon>
        <taxon>Thelebolaceae</taxon>
        <taxon>Pseudogymnoascus</taxon>
    </lineage>
</organism>
<feature type="transmembrane region" description="Helical" evidence="4">
    <location>
        <begin position="805"/>
        <end position="826"/>
    </location>
</feature>
<gene>
    <name evidence="6" type="ORF">VE01_10362</name>
</gene>
<feature type="transmembrane region" description="Helical" evidence="4">
    <location>
        <begin position="927"/>
        <end position="946"/>
    </location>
</feature>
<reference evidence="6 7" key="1">
    <citation type="submission" date="2016-03" db="EMBL/GenBank/DDBJ databases">
        <title>Comparative genomics of Pseudogymnoascus destructans, the fungus causing white-nose syndrome of bats.</title>
        <authorList>
            <person name="Palmer J.M."/>
            <person name="Drees K.P."/>
            <person name="Foster J.T."/>
            <person name="Lindner D.L."/>
        </authorList>
    </citation>
    <scope>NUCLEOTIDE SEQUENCE [LARGE SCALE GENOMIC DNA]</scope>
    <source>
        <strain evidence="6 7">UAMH 10579</strain>
    </source>
</reference>
<evidence type="ECO:0000313" key="7">
    <source>
        <dbReference type="Proteomes" id="UP000091956"/>
    </source>
</evidence>
<evidence type="ECO:0000259" key="5">
    <source>
        <dbReference type="Pfam" id="PF20684"/>
    </source>
</evidence>
<feature type="transmembrane region" description="Helical" evidence="4">
    <location>
        <begin position="164"/>
        <end position="192"/>
    </location>
</feature>
<feature type="domain" description="Rhodopsin" evidence="5">
    <location>
        <begin position="27"/>
        <end position="285"/>
    </location>
</feature>
<reference evidence="7" key="2">
    <citation type="journal article" date="2018" name="Nat. Commun.">
        <title>Extreme sensitivity to ultraviolet light in the fungal pathogen causing white-nose syndrome of bats.</title>
        <authorList>
            <person name="Palmer J.M."/>
            <person name="Drees K.P."/>
            <person name="Foster J.T."/>
            <person name="Lindner D.L."/>
        </authorList>
    </citation>
    <scope>NUCLEOTIDE SEQUENCE [LARGE SCALE GENOMIC DNA]</scope>
    <source>
        <strain evidence="7">UAMH 10579</strain>
    </source>
</reference>
<dbReference type="GeneID" id="28843748"/>
<feature type="compositionally biased region" description="Polar residues" evidence="3">
    <location>
        <begin position="357"/>
        <end position="369"/>
    </location>
</feature>
<feature type="transmembrane region" description="Helical" evidence="4">
    <location>
        <begin position="661"/>
        <end position="678"/>
    </location>
</feature>
<feature type="transmembrane region" description="Helical" evidence="4">
    <location>
        <begin position="755"/>
        <end position="773"/>
    </location>
</feature>
<feature type="transmembrane region" description="Helical" evidence="4">
    <location>
        <begin position="204"/>
        <end position="225"/>
    </location>
</feature>
<feature type="transmembrane region" description="Helical" evidence="4">
    <location>
        <begin position="569"/>
        <end position="591"/>
    </location>
</feature>
<protein>
    <recommendedName>
        <fullName evidence="5">Rhodopsin domain-containing protein</fullName>
    </recommendedName>
</protein>
<dbReference type="InterPro" id="IPR011701">
    <property type="entry name" value="MFS"/>
</dbReference>
<evidence type="ECO:0000313" key="6">
    <source>
        <dbReference type="EMBL" id="OBT91592.1"/>
    </source>
</evidence>
<evidence type="ECO:0000256" key="2">
    <source>
        <dbReference type="ARBA" id="ARBA00022475"/>
    </source>
</evidence>
<feature type="transmembrane region" description="Helical" evidence="4">
    <location>
        <begin position="698"/>
        <end position="717"/>
    </location>
</feature>
<keyword evidence="7" id="KW-1185">Reference proteome</keyword>
<feature type="transmembrane region" description="Helical" evidence="4">
    <location>
        <begin position="121"/>
        <end position="144"/>
    </location>
</feature>
<dbReference type="GO" id="GO:0022857">
    <property type="term" value="F:transmembrane transporter activity"/>
    <property type="evidence" value="ECO:0007669"/>
    <property type="project" value="InterPro"/>
</dbReference>
<keyword evidence="4" id="KW-1133">Transmembrane helix</keyword>
<dbReference type="PANTHER" id="PTHR43702">
    <property type="entry name" value="L-FUCOSE-PROTON SYMPORTER"/>
    <property type="match status" value="1"/>
</dbReference>
<feature type="compositionally biased region" description="Polar residues" evidence="3">
    <location>
        <begin position="394"/>
        <end position="411"/>
    </location>
</feature>
<feature type="transmembrane region" description="Helical" evidence="4">
    <location>
        <begin position="862"/>
        <end position="885"/>
    </location>
</feature>
<feature type="transmembrane region" description="Helical" evidence="4">
    <location>
        <begin position="598"/>
        <end position="615"/>
    </location>
</feature>
<keyword evidence="4" id="KW-0472">Membrane</keyword>
<accession>A0A1B8G6Z6</accession>
<dbReference type="Pfam" id="PF07690">
    <property type="entry name" value="MFS_1"/>
    <property type="match status" value="1"/>
</dbReference>
<dbReference type="Gene3D" id="1.20.1250.20">
    <property type="entry name" value="MFS general substrate transporter like domains"/>
    <property type="match status" value="2"/>
</dbReference>
<feature type="transmembrane region" description="Helical" evidence="4">
    <location>
        <begin position="88"/>
        <end position="109"/>
    </location>
</feature>
<dbReference type="Pfam" id="PF20684">
    <property type="entry name" value="Fung_rhodopsin"/>
    <property type="match status" value="1"/>
</dbReference>
<sequence>MPGSDRREAVQVATTVTIVIAFVFVALRMISRIFITRRTTLDDYVMILAWIIAFGGSFTILLAARKGFGLMDAELKPEWITTLKKCGYIYSIIYNPALMATKTSILIFYLRLSRTNKLFRIGTYATMGVVNVVGLILTFINVFQCHPLDKIFSDSFVDPTQKCIPLVTLFLASSPANIFTDLAILVLPIPVLTGMHLPMRQKTILVLTFGLGIFVTIVDVIRIYYLQQALGPTTANSSSPQGTPGLGASPNFVFNVSYGLMWSIVEVNVGIICGCIPLLKPLVSKTMPKLINPPGFHGSQTSSQVSATLTRPAEMPTDRAPARQNNIEGFTPLNFRMPGTPLPEMSMTPGPSLGTPILQNSHRTSVSSTGGVGEAPSQLASRRVSLSPVHEGGSSMQQTSQEPSLQPSQDPLDSPVLESSTPIEQTESSTSPSTEHENFSPRRRYPQQTALSQQNDADHQVQNDAQPAQEGMFSPEQQQHQEMDMLNFLTSPGMPPRTESGPDRPNQIHFGFVKIRQPRSMLRTSAKDSWKYCAWVSVSFFLLGFSYGLLNTLNVQISLIARYTRALTVSLHTMYFAGYFFGPLTVGLYCLRRGGFKVTFMVGLCILGTGTLVFWPSSILLTYPGFIISNFIIGFGLSVFETTANAFVLLCGPPRYGESRLLAVQFVQSIGAIVSQLLVEKAFFPSNEVHNNVLSIRWTYLTISFITVIIALVFHYTPLPEASDEDLQDSLQPQLLPLNRVINDDPSNRIFGFRVVYISLAFACFTMFCYMFSQESFNVWFNNSLLSSTNVIDGTHRRQLLSPNFVLYGHCAFSGSLLLASALCLYVRPRIILLGALLGSATFRLAFILIPAELEKKNSSKIAGLAVAEYFCEAPIYAIIVGLALRGLGAKTKLGSALVITMNIGGAAGPWVVLGVIKGMGNTRRPFVVGVAFLFFVSLYPLYLSVVPKARAIVDWPDDGEAGSERRVSQSDSMAAVEAANAGVYSSRHHGMHWPALVEKEFAHIRRASSTSGKAVSKWAGSVRDWTRRVSGL</sequence>
<comment type="subcellular location">
    <subcellularLocation>
        <location evidence="1">Cell inner membrane</location>
        <topology evidence="1">Multi-pass membrane protein</topology>
    </subcellularLocation>
</comment>
<dbReference type="RefSeq" id="XP_018125325.1">
    <property type="nucleotide sequence ID" value="XM_018279761.2"/>
</dbReference>
<dbReference type="AlphaFoldDB" id="A0A1B8G6Z6"/>
<feature type="transmembrane region" description="Helical" evidence="4">
    <location>
        <begin position="627"/>
        <end position="649"/>
    </location>
</feature>
<feature type="transmembrane region" description="Helical" evidence="4">
    <location>
        <begin position="897"/>
        <end position="921"/>
    </location>
</feature>
<dbReference type="PANTHER" id="PTHR43702:SF13">
    <property type="entry name" value="MONOSACCHARIDE TRANSPORTER, PUTATIVE (AFU_ORTHOLOGUE AFUA_4G06630)-RELATED"/>
    <property type="match status" value="1"/>
</dbReference>
<dbReference type="STRING" id="342668.A0A1B8G6Z6"/>
<dbReference type="InterPro" id="IPR050375">
    <property type="entry name" value="MFS_TsgA-like"/>
</dbReference>
<dbReference type="InterPro" id="IPR036259">
    <property type="entry name" value="MFS_trans_sf"/>
</dbReference>
<feature type="compositionally biased region" description="Polar residues" evidence="3">
    <location>
        <begin position="298"/>
        <end position="309"/>
    </location>
</feature>
<dbReference type="EMBL" id="KV460285">
    <property type="protein sequence ID" value="OBT91592.1"/>
    <property type="molecule type" value="Genomic_DNA"/>
</dbReference>
<feature type="transmembrane region" description="Helical" evidence="4">
    <location>
        <begin position="12"/>
        <end position="35"/>
    </location>
</feature>
<feature type="transmembrane region" description="Helical" evidence="4">
    <location>
        <begin position="47"/>
        <end position="68"/>
    </location>
</feature>
<feature type="region of interest" description="Disordered" evidence="3">
    <location>
        <begin position="294"/>
        <end position="477"/>
    </location>
</feature>
<evidence type="ECO:0000256" key="1">
    <source>
        <dbReference type="ARBA" id="ARBA00004429"/>
    </source>
</evidence>
<feature type="transmembrane region" description="Helical" evidence="4">
    <location>
        <begin position="831"/>
        <end position="850"/>
    </location>
</feature>
<keyword evidence="2" id="KW-1003">Cell membrane</keyword>
<dbReference type="InterPro" id="IPR049326">
    <property type="entry name" value="Rhodopsin_dom_fungi"/>
</dbReference>
<evidence type="ECO:0000256" key="4">
    <source>
        <dbReference type="SAM" id="Phobius"/>
    </source>
</evidence>
<feature type="compositionally biased region" description="Low complexity" evidence="3">
    <location>
        <begin position="418"/>
        <end position="433"/>
    </location>
</feature>
<dbReference type="GO" id="GO:0005886">
    <property type="term" value="C:plasma membrane"/>
    <property type="evidence" value="ECO:0007669"/>
    <property type="project" value="UniProtKB-SubCell"/>
</dbReference>
<name>A0A1B8G6Z6_9PEZI</name>
<dbReference type="Proteomes" id="UP000091956">
    <property type="component" value="Unassembled WGS sequence"/>
</dbReference>
<dbReference type="OrthoDB" id="546893at2759"/>
<evidence type="ECO:0000256" key="3">
    <source>
        <dbReference type="SAM" id="MobiDB-lite"/>
    </source>
</evidence>
<feature type="transmembrane region" description="Helical" evidence="4">
    <location>
        <begin position="260"/>
        <end position="279"/>
    </location>
</feature>
<keyword evidence="4" id="KW-0812">Transmembrane</keyword>
<proteinExistence type="predicted"/>
<dbReference type="SUPFAM" id="SSF103473">
    <property type="entry name" value="MFS general substrate transporter"/>
    <property type="match status" value="1"/>
</dbReference>